<feature type="region of interest" description="Disordered" evidence="1">
    <location>
        <begin position="107"/>
        <end position="139"/>
    </location>
</feature>
<name>A0A915HIX6_ROMCU</name>
<keyword evidence="2" id="KW-1185">Reference proteome</keyword>
<accession>A0A915HIX6</accession>
<protein>
    <submittedName>
        <fullName evidence="3">Uncharacterized protein</fullName>
    </submittedName>
</protein>
<feature type="region of interest" description="Disordered" evidence="1">
    <location>
        <begin position="54"/>
        <end position="76"/>
    </location>
</feature>
<evidence type="ECO:0000313" key="3">
    <source>
        <dbReference type="WBParaSite" id="nRc.2.0.1.t01598-RA"/>
    </source>
</evidence>
<organism evidence="2 3">
    <name type="scientific">Romanomermis culicivorax</name>
    <name type="common">Nematode worm</name>
    <dbReference type="NCBI Taxonomy" id="13658"/>
    <lineage>
        <taxon>Eukaryota</taxon>
        <taxon>Metazoa</taxon>
        <taxon>Ecdysozoa</taxon>
        <taxon>Nematoda</taxon>
        <taxon>Enoplea</taxon>
        <taxon>Dorylaimia</taxon>
        <taxon>Mermithida</taxon>
        <taxon>Mermithoidea</taxon>
        <taxon>Mermithidae</taxon>
        <taxon>Romanomermis</taxon>
    </lineage>
</organism>
<sequence length="186" mass="20808">MDDQFMSNGSQCAIGRIVLSKCNNSSKCAKNYQARKHTMQTVQVAHATLRSTQDAAEAELQTGESDGDGDLERSDRHGCLATESDTAVAADDLRSFSDGTSRNATVLRRQSTVEESTSHKIRSARRANSGRLSSSASNDSLHFDRRNLKQSVTDETLRKDLKFFFMDPVEKCRWNNDGIKFLYEEM</sequence>
<evidence type="ECO:0000256" key="1">
    <source>
        <dbReference type="SAM" id="MobiDB-lite"/>
    </source>
</evidence>
<dbReference type="WBParaSite" id="nRc.2.0.1.t01598-RA">
    <property type="protein sequence ID" value="nRc.2.0.1.t01598-RA"/>
    <property type="gene ID" value="nRc.2.0.1.g01598"/>
</dbReference>
<feature type="compositionally biased region" description="Polar residues" evidence="1">
    <location>
        <begin position="130"/>
        <end position="139"/>
    </location>
</feature>
<evidence type="ECO:0000313" key="2">
    <source>
        <dbReference type="Proteomes" id="UP000887565"/>
    </source>
</evidence>
<dbReference type="Proteomes" id="UP000887565">
    <property type="component" value="Unplaced"/>
</dbReference>
<dbReference type="AlphaFoldDB" id="A0A915HIX6"/>
<proteinExistence type="predicted"/>
<reference evidence="3" key="1">
    <citation type="submission" date="2022-11" db="UniProtKB">
        <authorList>
            <consortium name="WormBaseParasite"/>
        </authorList>
    </citation>
    <scope>IDENTIFICATION</scope>
</reference>